<keyword evidence="1" id="KW-0472">Membrane</keyword>
<name>A0A0H5R3I2_9EUKA</name>
<evidence type="ECO:0000313" key="3">
    <source>
        <dbReference type="EMBL" id="CRZ08765.1"/>
    </source>
</evidence>
<organism evidence="3">
    <name type="scientific">Spongospora subterranea</name>
    <dbReference type="NCBI Taxonomy" id="70186"/>
    <lineage>
        <taxon>Eukaryota</taxon>
        <taxon>Sar</taxon>
        <taxon>Rhizaria</taxon>
        <taxon>Endomyxa</taxon>
        <taxon>Phytomyxea</taxon>
        <taxon>Plasmodiophorida</taxon>
        <taxon>Plasmodiophoridae</taxon>
        <taxon>Spongospora</taxon>
    </lineage>
</organism>
<sequence length="113" mass="12810">MFCRSLVVFAVVALLVAGSTSDDENLRPPPKKFPLISERKISERIGGDFTKWDALFPNALSFVRSSDESEHHRRAKHKARVAKRPSRVNPCHIVPCIALIAILVYLVRYFFTS</sequence>
<keyword evidence="2" id="KW-0732">Signal</keyword>
<dbReference type="EMBL" id="HACM01008323">
    <property type="protein sequence ID" value="CRZ08765.1"/>
    <property type="molecule type" value="Transcribed_RNA"/>
</dbReference>
<protein>
    <submittedName>
        <fullName evidence="3">Uncharacterized protein</fullName>
    </submittedName>
</protein>
<feature type="chain" id="PRO_5005223095" evidence="2">
    <location>
        <begin position="22"/>
        <end position="113"/>
    </location>
</feature>
<keyword evidence="1" id="KW-1133">Transmembrane helix</keyword>
<proteinExistence type="predicted"/>
<evidence type="ECO:0000256" key="2">
    <source>
        <dbReference type="SAM" id="SignalP"/>
    </source>
</evidence>
<evidence type="ECO:0000256" key="1">
    <source>
        <dbReference type="SAM" id="Phobius"/>
    </source>
</evidence>
<dbReference type="AlphaFoldDB" id="A0A0H5R3I2"/>
<feature type="transmembrane region" description="Helical" evidence="1">
    <location>
        <begin position="92"/>
        <end position="111"/>
    </location>
</feature>
<reference evidence="3" key="1">
    <citation type="submission" date="2015-04" db="EMBL/GenBank/DDBJ databases">
        <title>The genome sequence of the plant pathogenic Rhizarian Plasmodiophora brassicae reveals insights in its biotrophic life cycle and the origin of chitin synthesis.</title>
        <authorList>
            <person name="Schwelm A."/>
            <person name="Fogelqvist J."/>
            <person name="Knaust A."/>
            <person name="Julke S."/>
            <person name="Lilja T."/>
            <person name="Dhandapani V."/>
            <person name="Bonilla-Rosso G."/>
            <person name="Karlsson M."/>
            <person name="Shevchenko A."/>
            <person name="Choi S.R."/>
            <person name="Kim H.G."/>
            <person name="Park J.Y."/>
            <person name="Lim Y.P."/>
            <person name="Ludwig-Muller J."/>
            <person name="Dixelius C."/>
        </authorList>
    </citation>
    <scope>NUCLEOTIDE SEQUENCE</scope>
    <source>
        <tissue evidence="3">Potato root galls</tissue>
    </source>
</reference>
<accession>A0A0H5R3I2</accession>
<feature type="signal peptide" evidence="2">
    <location>
        <begin position="1"/>
        <end position="21"/>
    </location>
</feature>
<keyword evidence="1" id="KW-0812">Transmembrane</keyword>